<evidence type="ECO:0000313" key="2">
    <source>
        <dbReference type="EMBL" id="MBA0017315.1"/>
    </source>
</evidence>
<dbReference type="AlphaFoldDB" id="A0A7V8N266"/>
<dbReference type="EMBL" id="JACBNY010000020">
    <property type="protein sequence ID" value="MBA0017315.1"/>
    <property type="molecule type" value="Genomic_DNA"/>
</dbReference>
<dbReference type="PIRSF" id="PIRSF021320">
    <property type="entry name" value="DUF984"/>
    <property type="match status" value="1"/>
</dbReference>
<name>A0A7V8N266_9LACT</name>
<sequence length="153" mass="17361">MNAIEKAYWQKFEAAADIESPIFGSSWSFGATAEMADDLGQLVLEGKKTGTTSAVVFYELEGIAFPTENKVYDILLNGSNEPIAILQTKKIKRFMFNDVTEEMARLEGEGDLSVAYWQAVHRAFFKTAFIKENLVYDEDKLALLYEEFEVVYK</sequence>
<proteinExistence type="predicted"/>
<dbReference type="InterPro" id="IPR015947">
    <property type="entry name" value="PUA-like_sf"/>
</dbReference>
<keyword evidence="3" id="KW-1185">Reference proteome</keyword>
<dbReference type="InterPro" id="IPR007374">
    <property type="entry name" value="ASCH_domain"/>
</dbReference>
<dbReference type="Pfam" id="PF04266">
    <property type="entry name" value="ASCH"/>
    <property type="match status" value="1"/>
</dbReference>
<dbReference type="PANTHER" id="PTHR39203">
    <property type="entry name" value="CYTOPLASMIC PROTEIN-RELATED"/>
    <property type="match status" value="1"/>
</dbReference>
<dbReference type="InterPro" id="IPR009326">
    <property type="entry name" value="DUF984"/>
</dbReference>
<reference evidence="2 3" key="1">
    <citation type="submission" date="2020-07" db="EMBL/GenBank/DDBJ databases">
        <authorList>
            <person name="Hilgarth M."/>
            <person name="Werum V."/>
            <person name="Vogel R.F."/>
        </authorList>
    </citation>
    <scope>NUCLEOTIDE SEQUENCE [LARGE SCALE GENOMIC DNA]</scope>
    <source>
        <strain evidence="2 3">DSM 28961</strain>
    </source>
</reference>
<dbReference type="Proteomes" id="UP000530186">
    <property type="component" value="Unassembled WGS sequence"/>
</dbReference>
<dbReference type="CDD" id="cd06553">
    <property type="entry name" value="ASCH_Ef3133_like"/>
    <property type="match status" value="1"/>
</dbReference>
<feature type="domain" description="ASCH" evidence="1">
    <location>
        <begin position="27"/>
        <end position="152"/>
    </location>
</feature>
<dbReference type="Gene3D" id="3.10.400.10">
    <property type="entry name" value="Sulfate adenylyltransferase"/>
    <property type="match status" value="1"/>
</dbReference>
<dbReference type="SUPFAM" id="SSF88697">
    <property type="entry name" value="PUA domain-like"/>
    <property type="match status" value="1"/>
</dbReference>
<gene>
    <name evidence="2" type="ORF">HZR21_09385</name>
</gene>
<dbReference type="GeneID" id="303195729"/>
<dbReference type="RefSeq" id="WP_180747422.1">
    <property type="nucleotide sequence ID" value="NZ_CBCRWQ010000020.1"/>
</dbReference>
<evidence type="ECO:0000313" key="3">
    <source>
        <dbReference type="Proteomes" id="UP000530186"/>
    </source>
</evidence>
<accession>A0A7V8N266</accession>
<organism evidence="2 3">
    <name type="scientific">Pseudolactococcus laudensis</name>
    <dbReference type="NCBI Taxonomy" id="1494461"/>
    <lineage>
        <taxon>Bacteria</taxon>
        <taxon>Bacillati</taxon>
        <taxon>Bacillota</taxon>
        <taxon>Bacilli</taxon>
        <taxon>Lactobacillales</taxon>
        <taxon>Streptococcaceae</taxon>
        <taxon>Pseudolactococcus</taxon>
    </lineage>
</organism>
<dbReference type="PANTHER" id="PTHR39203:SF1">
    <property type="entry name" value="CYTOPLASMIC PROTEIN"/>
    <property type="match status" value="1"/>
</dbReference>
<dbReference type="SMART" id="SM01022">
    <property type="entry name" value="ASCH"/>
    <property type="match status" value="1"/>
</dbReference>
<comment type="caution">
    <text evidence="2">The sequence shown here is derived from an EMBL/GenBank/DDBJ whole genome shotgun (WGS) entry which is preliminary data.</text>
</comment>
<evidence type="ECO:0000259" key="1">
    <source>
        <dbReference type="SMART" id="SM01022"/>
    </source>
</evidence>
<protein>
    <submittedName>
        <fullName evidence="2">ASCH domain-containing protein</fullName>
    </submittedName>
</protein>